<dbReference type="Pfam" id="PF03647">
    <property type="entry name" value="Tmemb_14"/>
    <property type="match status" value="1"/>
</dbReference>
<dbReference type="InParanoid" id="A0A1Y2AZP3"/>
<feature type="transmembrane region" description="Helical" evidence="6">
    <location>
        <begin position="51"/>
        <end position="70"/>
    </location>
</feature>
<evidence type="ECO:0000256" key="6">
    <source>
        <dbReference type="SAM" id="Phobius"/>
    </source>
</evidence>
<sequence>YTGYVYAGMLVLGGLMGFRRRRSLISLIMGTLSGILAGYGAYKVSNDGHDVYVGLAVSWGLCAIMGYRAVVTEKFMPAGLGTSVLLLINISF</sequence>
<dbReference type="AlphaFoldDB" id="A0A1Y2AZP3"/>
<evidence type="ECO:0000256" key="3">
    <source>
        <dbReference type="ARBA" id="ARBA00022692"/>
    </source>
</evidence>
<evidence type="ECO:0000256" key="4">
    <source>
        <dbReference type="ARBA" id="ARBA00022989"/>
    </source>
</evidence>
<dbReference type="InterPro" id="IPR005349">
    <property type="entry name" value="TMEM14"/>
</dbReference>
<dbReference type="PANTHER" id="PTHR12668:SF43">
    <property type="entry name" value="TRANSMEMBRANE PROTEIN 14 HOMOLOG"/>
    <property type="match status" value="1"/>
</dbReference>
<evidence type="ECO:0000256" key="2">
    <source>
        <dbReference type="ARBA" id="ARBA00007590"/>
    </source>
</evidence>
<dbReference type="InterPro" id="IPR044890">
    <property type="entry name" value="TMEM14_sf"/>
</dbReference>
<dbReference type="Proteomes" id="UP000193986">
    <property type="component" value="Unassembled WGS sequence"/>
</dbReference>
<dbReference type="Gene3D" id="1.10.10.1740">
    <property type="entry name" value="Transmembrane protein 14-like"/>
    <property type="match status" value="1"/>
</dbReference>
<organism evidence="7 8">
    <name type="scientific">Naematelia encephala</name>
    <dbReference type="NCBI Taxonomy" id="71784"/>
    <lineage>
        <taxon>Eukaryota</taxon>
        <taxon>Fungi</taxon>
        <taxon>Dikarya</taxon>
        <taxon>Basidiomycota</taxon>
        <taxon>Agaricomycotina</taxon>
        <taxon>Tremellomycetes</taxon>
        <taxon>Tremellales</taxon>
        <taxon>Naemateliaceae</taxon>
        <taxon>Naematelia</taxon>
    </lineage>
</organism>
<name>A0A1Y2AZP3_9TREE</name>
<reference evidence="7 8" key="1">
    <citation type="submission" date="2016-07" db="EMBL/GenBank/DDBJ databases">
        <title>Pervasive Adenine N6-methylation of Active Genes in Fungi.</title>
        <authorList>
            <consortium name="DOE Joint Genome Institute"/>
            <person name="Mondo S.J."/>
            <person name="Dannebaum R.O."/>
            <person name="Kuo R.C."/>
            <person name="Labutti K."/>
            <person name="Haridas S."/>
            <person name="Kuo A."/>
            <person name="Salamov A."/>
            <person name="Ahrendt S.R."/>
            <person name="Lipzen A."/>
            <person name="Sullivan W."/>
            <person name="Andreopoulos W.B."/>
            <person name="Clum A."/>
            <person name="Lindquist E."/>
            <person name="Daum C."/>
            <person name="Ramamoorthy G.K."/>
            <person name="Gryganskyi A."/>
            <person name="Culley D."/>
            <person name="Magnuson J.K."/>
            <person name="James T.Y."/>
            <person name="O'Malley M.A."/>
            <person name="Stajich J.E."/>
            <person name="Spatafora J.W."/>
            <person name="Visel A."/>
            <person name="Grigoriev I.V."/>
        </authorList>
    </citation>
    <scope>NUCLEOTIDE SEQUENCE [LARGE SCALE GENOMIC DNA]</scope>
    <source>
        <strain evidence="7 8">68-887.2</strain>
    </source>
</reference>
<feature type="non-terminal residue" evidence="7">
    <location>
        <position position="1"/>
    </location>
</feature>
<protein>
    <submittedName>
        <fullName evidence="7">Transmembrane proteins 14C-domain-containing protein</fullName>
    </submittedName>
</protein>
<dbReference type="PANTHER" id="PTHR12668">
    <property type="entry name" value="TRANSMEMBRANE PROTEIN 14, 15"/>
    <property type="match status" value="1"/>
</dbReference>
<comment type="subcellular location">
    <subcellularLocation>
        <location evidence="1">Membrane</location>
    </subcellularLocation>
</comment>
<keyword evidence="8" id="KW-1185">Reference proteome</keyword>
<proteinExistence type="inferred from homology"/>
<gene>
    <name evidence="7" type="ORF">BCR39DRAFT_447161</name>
</gene>
<keyword evidence="3 6" id="KW-0812">Transmembrane</keyword>
<dbReference type="EMBL" id="MCFC01000036">
    <property type="protein sequence ID" value="ORY27770.1"/>
    <property type="molecule type" value="Genomic_DNA"/>
</dbReference>
<comment type="caution">
    <text evidence="7">The sequence shown here is derived from an EMBL/GenBank/DDBJ whole genome shotgun (WGS) entry which is preliminary data.</text>
</comment>
<keyword evidence="5 6" id="KW-0472">Membrane</keyword>
<comment type="similarity">
    <text evidence="2">Belongs to the TMEM14 family.</text>
</comment>
<keyword evidence="4 6" id="KW-1133">Transmembrane helix</keyword>
<evidence type="ECO:0000256" key="1">
    <source>
        <dbReference type="ARBA" id="ARBA00004370"/>
    </source>
</evidence>
<feature type="transmembrane region" description="Helical" evidence="6">
    <location>
        <begin position="24"/>
        <end position="45"/>
    </location>
</feature>
<dbReference type="OrthoDB" id="5620at2759"/>
<dbReference type="STRING" id="71784.A0A1Y2AZP3"/>
<feature type="non-terminal residue" evidence="7">
    <location>
        <position position="92"/>
    </location>
</feature>
<dbReference type="GO" id="GO:0070453">
    <property type="term" value="P:regulation of heme biosynthetic process"/>
    <property type="evidence" value="ECO:0007669"/>
    <property type="project" value="TreeGrafter"/>
</dbReference>
<dbReference type="GO" id="GO:0031966">
    <property type="term" value="C:mitochondrial membrane"/>
    <property type="evidence" value="ECO:0007669"/>
    <property type="project" value="TreeGrafter"/>
</dbReference>
<accession>A0A1Y2AZP3</accession>
<evidence type="ECO:0000256" key="5">
    <source>
        <dbReference type="ARBA" id="ARBA00023136"/>
    </source>
</evidence>
<evidence type="ECO:0000313" key="8">
    <source>
        <dbReference type="Proteomes" id="UP000193986"/>
    </source>
</evidence>
<evidence type="ECO:0000313" key="7">
    <source>
        <dbReference type="EMBL" id="ORY27770.1"/>
    </source>
</evidence>